<evidence type="ECO:0008006" key="2">
    <source>
        <dbReference type="Google" id="ProtNLM"/>
    </source>
</evidence>
<dbReference type="AlphaFoldDB" id="A0A383DPT2"/>
<evidence type="ECO:0000313" key="1">
    <source>
        <dbReference type="EMBL" id="SVE46250.1"/>
    </source>
</evidence>
<sequence length="50" mass="5440">MILGIESSCDESALSLYDPEQGVIGEWVHSQTQKHAEYGGVVPDLAVNEH</sequence>
<dbReference type="Gene3D" id="3.30.420.40">
    <property type="match status" value="1"/>
</dbReference>
<feature type="non-terminal residue" evidence="1">
    <location>
        <position position="50"/>
    </location>
</feature>
<reference evidence="1" key="1">
    <citation type="submission" date="2018-05" db="EMBL/GenBank/DDBJ databases">
        <authorList>
            <person name="Lanie J.A."/>
            <person name="Ng W.-L."/>
            <person name="Kazmierczak K.M."/>
            <person name="Andrzejewski T.M."/>
            <person name="Davidsen T.M."/>
            <person name="Wayne K.J."/>
            <person name="Tettelin H."/>
            <person name="Glass J.I."/>
            <person name="Rusch D."/>
            <person name="Podicherti R."/>
            <person name="Tsui H.-C.T."/>
            <person name="Winkler M.E."/>
        </authorList>
    </citation>
    <scope>NUCLEOTIDE SEQUENCE</scope>
</reference>
<dbReference type="EMBL" id="UINC01218985">
    <property type="protein sequence ID" value="SVE46250.1"/>
    <property type="molecule type" value="Genomic_DNA"/>
</dbReference>
<proteinExistence type="predicted"/>
<organism evidence="1">
    <name type="scientific">marine metagenome</name>
    <dbReference type="NCBI Taxonomy" id="408172"/>
    <lineage>
        <taxon>unclassified sequences</taxon>
        <taxon>metagenomes</taxon>
        <taxon>ecological metagenomes</taxon>
    </lineage>
</organism>
<gene>
    <name evidence="1" type="ORF">METZ01_LOCUS499104</name>
</gene>
<protein>
    <recommendedName>
        <fullName evidence="2">Gcp-like domain-containing protein</fullName>
    </recommendedName>
</protein>
<accession>A0A383DPT2</accession>
<name>A0A383DPT2_9ZZZZ</name>